<keyword evidence="12" id="KW-0720">Serine protease</keyword>
<evidence type="ECO:0000256" key="7">
    <source>
        <dbReference type="ARBA" id="ARBA00022670"/>
    </source>
</evidence>
<evidence type="ECO:0000256" key="10">
    <source>
        <dbReference type="ARBA" id="ARBA00022764"/>
    </source>
</evidence>
<dbReference type="SUPFAM" id="SSF50494">
    <property type="entry name" value="Trypsin-like serine proteases"/>
    <property type="match status" value="1"/>
</dbReference>
<evidence type="ECO:0000256" key="12">
    <source>
        <dbReference type="ARBA" id="ARBA00022825"/>
    </source>
</evidence>
<dbReference type="GO" id="GO:0004252">
    <property type="term" value="F:serine-type endopeptidase activity"/>
    <property type="evidence" value="ECO:0007669"/>
    <property type="project" value="InterPro"/>
</dbReference>
<evidence type="ECO:0000256" key="15">
    <source>
        <dbReference type="PIRSR" id="PIRSR611782-1"/>
    </source>
</evidence>
<sequence length="457" mass="49167">MKKRFAILLMLSLMTMVPQLSAAQLPDFTQLVKDSAPAVVNIRARENAEQTEPGQAMPNDELFRFFGIPNPGTPPNRDRVSGGTGFIISTDGYILTNRHVVDGADKITVTLKDRRELEAEIIGEDEASDVALLRVDAKNLPTLKVGSVSDLEIGEWVMAIGSPLSFENSVTKGIVSAKGRRIRGQQYIPYIQSDVPINRGNSGGPLINMDGEVVAINTLIFSNTGGYMGISFSIPIDVAMNVVDQLKENGVVKRGLLGVGIENVTQKMADYMGMKKPHGALVNQVSEGSAADKAGIQVGDVIVAFNGQEISTADTLPPIVGMVQPNTEVSLTVFRDGKNKRITAKLDALDETVVAGENGQSEDVQAGIGFSVSKLSDQDKNRTGESSGVIVTDITDREVQRAQLQVGDVIKKINKKPISNLSDFSDAIDALKDDEPLVLLVKQGPANRFIVIERNAE</sequence>
<organism evidence="19 20">
    <name type="scientific">Marinicella pacifica</name>
    <dbReference type="NCBI Taxonomy" id="1171543"/>
    <lineage>
        <taxon>Bacteria</taxon>
        <taxon>Pseudomonadati</taxon>
        <taxon>Pseudomonadota</taxon>
        <taxon>Gammaproteobacteria</taxon>
        <taxon>Lysobacterales</taxon>
        <taxon>Marinicellaceae</taxon>
        <taxon>Marinicella</taxon>
    </lineage>
</organism>
<evidence type="ECO:0000313" key="19">
    <source>
        <dbReference type="EMBL" id="GGF90256.1"/>
    </source>
</evidence>
<dbReference type="InterPro" id="IPR001478">
    <property type="entry name" value="PDZ"/>
</dbReference>
<evidence type="ECO:0000256" key="5">
    <source>
        <dbReference type="ARBA" id="ARBA00013035"/>
    </source>
</evidence>
<keyword evidence="13" id="KW-0346">Stress response</keyword>
<dbReference type="AlphaFoldDB" id="A0A917CIR7"/>
<dbReference type="InterPro" id="IPR011782">
    <property type="entry name" value="Pept_S1C_Do"/>
</dbReference>
<feature type="domain" description="PDZ" evidence="18">
    <location>
        <begin position="352"/>
        <end position="440"/>
    </location>
</feature>
<feature type="domain" description="PDZ" evidence="18">
    <location>
        <begin position="253"/>
        <end position="337"/>
    </location>
</feature>
<dbReference type="NCBIfam" id="TIGR02037">
    <property type="entry name" value="degP_htrA_DO"/>
    <property type="match status" value="1"/>
</dbReference>
<comment type="subcellular location">
    <subcellularLocation>
        <location evidence="3">Periplasm</location>
    </subcellularLocation>
</comment>
<dbReference type="Pfam" id="PF00595">
    <property type="entry name" value="PDZ"/>
    <property type="match status" value="1"/>
</dbReference>
<dbReference type="InterPro" id="IPR036034">
    <property type="entry name" value="PDZ_sf"/>
</dbReference>
<dbReference type="PANTHER" id="PTHR22939:SF130">
    <property type="entry name" value="PERIPLASMIC SERINE ENDOPROTEASE DEGP-LIKE-RELATED"/>
    <property type="match status" value="1"/>
</dbReference>
<keyword evidence="7" id="KW-0645">Protease</keyword>
<evidence type="ECO:0000256" key="13">
    <source>
        <dbReference type="ARBA" id="ARBA00023016"/>
    </source>
</evidence>
<keyword evidence="11" id="KW-0378">Hydrolase</keyword>
<gene>
    <name evidence="19" type="ORF">GCM10011365_09230</name>
</gene>
<comment type="similarity">
    <text evidence="4">Belongs to the peptidase S1C family.</text>
</comment>
<evidence type="ECO:0000256" key="11">
    <source>
        <dbReference type="ARBA" id="ARBA00022801"/>
    </source>
</evidence>
<evidence type="ECO:0000256" key="4">
    <source>
        <dbReference type="ARBA" id="ARBA00010541"/>
    </source>
</evidence>
<evidence type="ECO:0000259" key="18">
    <source>
        <dbReference type="PROSITE" id="PS50106"/>
    </source>
</evidence>
<evidence type="ECO:0000256" key="17">
    <source>
        <dbReference type="SAM" id="SignalP"/>
    </source>
</evidence>
<dbReference type="Gene3D" id="2.40.10.120">
    <property type="match status" value="1"/>
</dbReference>
<dbReference type="EC" id="3.4.21.107" evidence="5"/>
<keyword evidence="8 17" id="KW-0732">Signal</keyword>
<comment type="caution">
    <text evidence="19">The sequence shown here is derived from an EMBL/GenBank/DDBJ whole genome shotgun (WGS) entry which is preliminary data.</text>
</comment>
<feature type="chain" id="PRO_5038778266" description="Probable periplasmic serine endoprotease DegP-like" evidence="17">
    <location>
        <begin position="23"/>
        <end position="457"/>
    </location>
</feature>
<feature type="binding site" evidence="16">
    <location>
        <begin position="200"/>
        <end position="202"/>
    </location>
    <ligand>
        <name>substrate</name>
    </ligand>
</feature>
<reference evidence="19" key="2">
    <citation type="submission" date="2020-09" db="EMBL/GenBank/DDBJ databases">
        <authorList>
            <person name="Sun Q."/>
            <person name="Zhou Y."/>
        </authorList>
    </citation>
    <scope>NUCLEOTIDE SEQUENCE</scope>
    <source>
        <strain evidence="19">CGMCC 1.12181</strain>
    </source>
</reference>
<dbReference type="Pfam" id="PF13180">
    <property type="entry name" value="PDZ_2"/>
    <property type="match status" value="1"/>
</dbReference>
<keyword evidence="20" id="KW-1185">Reference proteome</keyword>
<evidence type="ECO:0000256" key="2">
    <source>
        <dbReference type="ARBA" id="ARBA00002610"/>
    </source>
</evidence>
<proteinExistence type="inferred from homology"/>
<dbReference type="PROSITE" id="PS50106">
    <property type="entry name" value="PDZ"/>
    <property type="match status" value="2"/>
</dbReference>
<dbReference type="RefSeq" id="WP_229728253.1">
    <property type="nucleotide sequence ID" value="NZ_BAABJF010000017.1"/>
</dbReference>
<dbReference type="CDD" id="cd10839">
    <property type="entry name" value="cpPDZ1_DegP-like"/>
    <property type="match status" value="1"/>
</dbReference>
<feature type="active site" description="Charge relay system" evidence="15">
    <location>
        <position position="129"/>
    </location>
</feature>
<comment type="catalytic activity">
    <reaction evidence="1">
        <text>Acts on substrates that are at least partially unfolded. The cleavage site P1 residue is normally between a pair of hydrophobic residues, such as Val-|-Val.</text>
        <dbReference type="EC" id="3.4.21.107"/>
    </reaction>
</comment>
<accession>A0A917CIR7</accession>
<dbReference type="SMART" id="SM00228">
    <property type="entry name" value="PDZ"/>
    <property type="match status" value="2"/>
</dbReference>
<dbReference type="GO" id="GO:0006508">
    <property type="term" value="P:proteolysis"/>
    <property type="evidence" value="ECO:0007669"/>
    <property type="project" value="UniProtKB-KW"/>
</dbReference>
<dbReference type="Gene3D" id="2.30.42.10">
    <property type="match status" value="2"/>
</dbReference>
<evidence type="ECO:0000256" key="14">
    <source>
        <dbReference type="ARBA" id="ARBA00032850"/>
    </source>
</evidence>
<dbReference type="InterPro" id="IPR009003">
    <property type="entry name" value="Peptidase_S1_PA"/>
</dbReference>
<dbReference type="GO" id="GO:0042597">
    <property type="term" value="C:periplasmic space"/>
    <property type="evidence" value="ECO:0007669"/>
    <property type="project" value="UniProtKB-SubCell"/>
</dbReference>
<feature type="binding site" evidence="16">
    <location>
        <position position="129"/>
    </location>
    <ligand>
        <name>substrate</name>
    </ligand>
</feature>
<evidence type="ECO:0000256" key="9">
    <source>
        <dbReference type="ARBA" id="ARBA00022737"/>
    </source>
</evidence>
<feature type="binding site" evidence="16">
    <location>
        <position position="99"/>
    </location>
    <ligand>
        <name>substrate</name>
    </ligand>
</feature>
<reference evidence="19" key="1">
    <citation type="journal article" date="2014" name="Int. J. Syst. Evol. Microbiol.">
        <title>Complete genome sequence of Corynebacterium casei LMG S-19264T (=DSM 44701T), isolated from a smear-ripened cheese.</title>
        <authorList>
            <consortium name="US DOE Joint Genome Institute (JGI-PGF)"/>
            <person name="Walter F."/>
            <person name="Albersmeier A."/>
            <person name="Kalinowski J."/>
            <person name="Ruckert C."/>
        </authorList>
    </citation>
    <scope>NUCLEOTIDE SEQUENCE</scope>
    <source>
        <strain evidence="19">CGMCC 1.12181</strain>
    </source>
</reference>
<feature type="active site" description="Charge relay system" evidence="15">
    <location>
        <position position="99"/>
    </location>
</feature>
<dbReference type="PANTHER" id="PTHR22939">
    <property type="entry name" value="SERINE PROTEASE FAMILY S1C HTRA-RELATED"/>
    <property type="match status" value="1"/>
</dbReference>
<dbReference type="PRINTS" id="PR00834">
    <property type="entry name" value="PROTEASES2C"/>
</dbReference>
<keyword evidence="9" id="KW-0677">Repeat</keyword>
<protein>
    <recommendedName>
        <fullName evidence="6">Probable periplasmic serine endoprotease DegP-like</fullName>
        <ecNumber evidence="5">3.4.21.107</ecNumber>
    </recommendedName>
    <alternativeName>
        <fullName evidence="14">Protease Do</fullName>
    </alternativeName>
</protein>
<evidence type="ECO:0000256" key="16">
    <source>
        <dbReference type="PIRSR" id="PIRSR611782-2"/>
    </source>
</evidence>
<dbReference type="EMBL" id="BMEO01000003">
    <property type="protein sequence ID" value="GGF90256.1"/>
    <property type="molecule type" value="Genomic_DNA"/>
</dbReference>
<dbReference type="InterPro" id="IPR001940">
    <property type="entry name" value="Peptidase_S1C"/>
</dbReference>
<feature type="signal peptide" evidence="17">
    <location>
        <begin position="1"/>
        <end position="22"/>
    </location>
</feature>
<keyword evidence="10" id="KW-0574">Periplasm</keyword>
<evidence type="ECO:0000256" key="3">
    <source>
        <dbReference type="ARBA" id="ARBA00004418"/>
    </source>
</evidence>
<dbReference type="Pfam" id="PF13365">
    <property type="entry name" value="Trypsin_2"/>
    <property type="match status" value="1"/>
</dbReference>
<comment type="function">
    <text evidence="2">Might be efficient in the degradation of transiently denatured and unfolded proteins which accumulate in the periplasm following stress conditions.</text>
</comment>
<dbReference type="SUPFAM" id="SSF50156">
    <property type="entry name" value="PDZ domain-like"/>
    <property type="match status" value="2"/>
</dbReference>
<evidence type="ECO:0000313" key="20">
    <source>
        <dbReference type="Proteomes" id="UP000605253"/>
    </source>
</evidence>
<evidence type="ECO:0000256" key="1">
    <source>
        <dbReference type="ARBA" id="ARBA00001772"/>
    </source>
</evidence>
<dbReference type="Proteomes" id="UP000605253">
    <property type="component" value="Unassembled WGS sequence"/>
</dbReference>
<evidence type="ECO:0000256" key="6">
    <source>
        <dbReference type="ARBA" id="ARBA00013958"/>
    </source>
</evidence>
<name>A0A917CIR7_9GAMM</name>
<evidence type="ECO:0000256" key="8">
    <source>
        <dbReference type="ARBA" id="ARBA00022729"/>
    </source>
</evidence>
<feature type="active site" description="Charge relay system" evidence="15">
    <location>
        <position position="202"/>
    </location>
</feature>